<evidence type="ECO:0000256" key="10">
    <source>
        <dbReference type="ARBA" id="ARBA00022801"/>
    </source>
</evidence>
<keyword evidence="11" id="KW-0862">Zinc</keyword>
<keyword evidence="10" id="KW-0378">Hydrolase</keyword>
<dbReference type="PROSITE" id="PS51257">
    <property type="entry name" value="PROKAR_LIPOPROTEIN"/>
    <property type="match status" value="1"/>
</dbReference>
<dbReference type="PANTHER" id="PTHR42951">
    <property type="entry name" value="METALLO-BETA-LACTAMASE DOMAIN-CONTAINING"/>
    <property type="match status" value="1"/>
</dbReference>
<dbReference type="PANTHER" id="PTHR42951:SF4">
    <property type="entry name" value="ACYL-COENZYME A THIOESTERASE MBLAC2"/>
    <property type="match status" value="1"/>
</dbReference>
<dbReference type="InterPro" id="IPR058199">
    <property type="entry name" value="BlaB//VIM/IMP-1"/>
</dbReference>
<sequence>MKIITTIYLSVVLTFLTGCTTMKKLSSGTTVYRYANGFVTDSDNKIVAHYANGFVTKYSDVVNQKHIKINDDLELFRLTPVCYLYTAWANMGRWGRVGSNGLVVIGKGKALLIDSPTLESQIVELAWWFDKNLNVTFESFIPGHWHGDGVGGLAWLNRNGIKSYANRLTNNILASKGLEQSNVSFSDSLLLKVGNIKIEAYYLGGGHTVDNIVVWIPSQKILFGGCMLKDMETLNIGNISDAAPLEEWLQTVDRVERQFPNVEYVIPGHGKYGGKELFKHTKTIIENERQSKMNK</sequence>
<dbReference type="PROSITE" id="PS00744">
    <property type="entry name" value="BETA_LACTAMASE_B_2"/>
    <property type="match status" value="1"/>
</dbReference>
<evidence type="ECO:0000256" key="6">
    <source>
        <dbReference type="ARBA" id="ARBA00012865"/>
    </source>
</evidence>
<comment type="catalytic activity">
    <reaction evidence="1">
        <text>a beta-lactam + H2O = a substituted beta-amino acid</text>
        <dbReference type="Rhea" id="RHEA:20401"/>
        <dbReference type="ChEBI" id="CHEBI:15377"/>
        <dbReference type="ChEBI" id="CHEBI:35627"/>
        <dbReference type="ChEBI" id="CHEBI:140347"/>
        <dbReference type="EC" id="3.5.2.6"/>
    </reaction>
</comment>
<evidence type="ECO:0000256" key="4">
    <source>
        <dbReference type="ARBA" id="ARBA00005250"/>
    </source>
</evidence>
<evidence type="ECO:0000256" key="12">
    <source>
        <dbReference type="ARBA" id="ARBA00023251"/>
    </source>
</evidence>
<keyword evidence="12" id="KW-0046">Antibiotic resistance</keyword>
<reference evidence="14" key="2">
    <citation type="submission" date="2009-07" db="EMBL/GenBank/DDBJ databases">
        <authorList>
            <person name="Sommer M.O.A."/>
            <person name="Dantas G."/>
            <person name="Church G."/>
        </authorList>
    </citation>
    <scope>NUCLEOTIDE SEQUENCE</scope>
</reference>
<keyword evidence="8" id="KW-0732">Signal</keyword>
<dbReference type="NCBIfam" id="NF033088">
    <property type="entry name" value="bla_subclass_B1"/>
    <property type="match status" value="1"/>
</dbReference>
<dbReference type="GO" id="GO:0008800">
    <property type="term" value="F:beta-lactamase activity"/>
    <property type="evidence" value="ECO:0007669"/>
    <property type="project" value="UniProtKB-EC"/>
</dbReference>
<evidence type="ECO:0000256" key="5">
    <source>
        <dbReference type="ARBA" id="ARBA00011245"/>
    </source>
</evidence>
<dbReference type="SMART" id="SM00849">
    <property type="entry name" value="Lactamase_B"/>
    <property type="match status" value="1"/>
</dbReference>
<comment type="subunit">
    <text evidence="5">Monomer.</text>
</comment>
<dbReference type="EC" id="3.5.2.6" evidence="6"/>
<evidence type="ECO:0000256" key="2">
    <source>
        <dbReference type="ARBA" id="ARBA00001947"/>
    </source>
</evidence>
<evidence type="ECO:0000256" key="8">
    <source>
        <dbReference type="ARBA" id="ARBA00022729"/>
    </source>
</evidence>
<dbReference type="AlphaFoldDB" id="C8C0N3"/>
<dbReference type="NCBIfam" id="NF012229">
    <property type="entry name" value="bla_class_B_core"/>
    <property type="match status" value="1"/>
</dbReference>
<proteinExistence type="inferred from homology"/>
<comment type="cofactor">
    <cofactor evidence="2">
        <name>Zn(2+)</name>
        <dbReference type="ChEBI" id="CHEBI:29105"/>
    </cofactor>
</comment>
<dbReference type="GO" id="GO:0046677">
    <property type="term" value="P:response to antibiotic"/>
    <property type="evidence" value="ECO:0007669"/>
    <property type="project" value="UniProtKB-KW"/>
</dbReference>
<dbReference type="InterPro" id="IPR001279">
    <property type="entry name" value="Metallo-B-lactamas"/>
</dbReference>
<keyword evidence="9" id="KW-0574">Periplasm</keyword>
<dbReference type="Gene3D" id="3.60.15.10">
    <property type="entry name" value="Ribonuclease Z/Hydroxyacylglutathione hydrolase-like"/>
    <property type="match status" value="1"/>
</dbReference>
<evidence type="ECO:0000256" key="7">
    <source>
        <dbReference type="ARBA" id="ARBA00022723"/>
    </source>
</evidence>
<accession>C8C0N3</accession>
<reference evidence="14" key="1">
    <citation type="journal article" date="2009" name="Science">
        <title>Functional characterization of the antibiotic resistance reservoir in the human microflora.</title>
        <authorList>
            <person name="Sommer M.O."/>
            <person name="Dantas G."/>
            <person name="Church G.M."/>
        </authorList>
    </citation>
    <scope>NUCLEOTIDE SEQUENCE</scope>
</reference>
<dbReference type="EMBL" id="GQ343045">
    <property type="protein sequence ID" value="ACT97467.1"/>
    <property type="molecule type" value="Genomic_DNA"/>
</dbReference>
<comment type="similarity">
    <text evidence="4">Belongs to the metallo-beta-lactamase superfamily. Class-B beta-lactamase family.</text>
</comment>
<dbReference type="GO" id="GO:0017001">
    <property type="term" value="P:antibiotic catabolic process"/>
    <property type="evidence" value="ECO:0007669"/>
    <property type="project" value="InterPro"/>
</dbReference>
<evidence type="ECO:0000256" key="3">
    <source>
        <dbReference type="ARBA" id="ARBA00004418"/>
    </source>
</evidence>
<dbReference type="Pfam" id="PF00753">
    <property type="entry name" value="Lactamase_B"/>
    <property type="match status" value="1"/>
</dbReference>
<dbReference type="SUPFAM" id="SSF56281">
    <property type="entry name" value="Metallo-hydrolase/oxidoreductase"/>
    <property type="match status" value="1"/>
</dbReference>
<dbReference type="InterPro" id="IPR036866">
    <property type="entry name" value="RibonucZ/Hydroxyglut_hydro"/>
</dbReference>
<dbReference type="InterPro" id="IPR001018">
    <property type="entry name" value="Beta-lactamase_class-B_CS"/>
</dbReference>
<evidence type="ECO:0000256" key="9">
    <source>
        <dbReference type="ARBA" id="ARBA00022764"/>
    </source>
</evidence>
<feature type="domain" description="Metallo-beta-lactamase" evidence="13">
    <location>
        <begin position="98"/>
        <end position="269"/>
    </location>
</feature>
<evidence type="ECO:0000259" key="13">
    <source>
        <dbReference type="SMART" id="SM00849"/>
    </source>
</evidence>
<evidence type="ECO:0000313" key="14">
    <source>
        <dbReference type="EMBL" id="ACT97467.1"/>
    </source>
</evidence>
<dbReference type="InterPro" id="IPR050855">
    <property type="entry name" value="NDM-1-like"/>
</dbReference>
<evidence type="ECO:0000256" key="1">
    <source>
        <dbReference type="ARBA" id="ARBA00001526"/>
    </source>
</evidence>
<keyword evidence="7" id="KW-0479">Metal-binding</keyword>
<evidence type="ECO:0000256" key="11">
    <source>
        <dbReference type="ARBA" id="ARBA00022833"/>
    </source>
</evidence>
<name>C8C0N3_9ZZZZ</name>
<comment type="subcellular location">
    <subcellularLocation>
        <location evidence="3">Periplasm</location>
    </subcellularLocation>
</comment>
<protein>
    <recommendedName>
        <fullName evidence="6">beta-lactamase</fullName>
        <ecNumber evidence="6">3.5.2.6</ecNumber>
    </recommendedName>
</protein>
<organism evidence="14">
    <name type="scientific">uncultured organism</name>
    <dbReference type="NCBI Taxonomy" id="155900"/>
    <lineage>
        <taxon>unclassified sequences</taxon>
        <taxon>environmental samples</taxon>
    </lineage>
</organism>
<dbReference type="GO" id="GO:0008270">
    <property type="term" value="F:zinc ion binding"/>
    <property type="evidence" value="ECO:0007669"/>
    <property type="project" value="InterPro"/>
</dbReference>